<accession>A0A099W414</accession>
<comment type="caution">
    <text evidence="2">The sequence shown here is derived from an EMBL/GenBank/DDBJ whole genome shotgun (WGS) entry which is preliminary data.</text>
</comment>
<gene>
    <name evidence="2" type="ORF">EP57_11435</name>
</gene>
<dbReference type="STRING" id="1552123.EP57_11435"/>
<dbReference type="AlphaFoldDB" id="A0A099W414"/>
<sequence length="370" mass="43222">MREEFLEIPISDPEKKYQATGQDATFGQMINPVKRMSFFSPDEFESFIELWISHFLKNKYDKVVKCGGAGDLGRDIIAYYPSLIGESTKWDNYQCKHYKSALTPSDIWIELGKCCYYTYIKEFSLPNKYYFTASKGVGTTLINFFENPNKLKQGLLDNWDSKCKKLITKKEHIELTPAFKQYIEDFDFTIFTYKTPLELVNSVEDSIAFSFYFGGGLRKRREVAMTPPEEIQVKEQKYVEKLFLAYEDNKKVQVNQENLNKFPKFNRHFDRQRVSYYTAETLLDLERDTRTNGEHFVTKVKDEVLSNIIDTVESSFDNGFERVKEVTKQARQISFEAHPLRGVVSPEDAHGICHHLANDDLIDWVDEDDE</sequence>
<dbReference type="RefSeq" id="WP_036086742.1">
    <property type="nucleotide sequence ID" value="NZ_JAARWH010000001.1"/>
</dbReference>
<dbReference type="Proteomes" id="UP000029844">
    <property type="component" value="Unassembled WGS sequence"/>
</dbReference>
<proteinExistence type="predicted"/>
<protein>
    <recommendedName>
        <fullName evidence="1">ABC-three component systems C-terminal domain-containing protein</fullName>
    </recommendedName>
</protein>
<dbReference type="eggNOG" id="ENOG502Z9QP">
    <property type="taxonomic scope" value="Bacteria"/>
</dbReference>
<dbReference type="GeneID" id="58717971"/>
<dbReference type="InterPro" id="IPR046914">
    <property type="entry name" value="ABC-3C_CTD6"/>
</dbReference>
<keyword evidence="3" id="KW-1185">Reference proteome</keyword>
<dbReference type="EMBL" id="JNFA01000024">
    <property type="protein sequence ID" value="KGL40494.1"/>
    <property type="molecule type" value="Genomic_DNA"/>
</dbReference>
<reference evidence="2 3" key="1">
    <citation type="submission" date="2014-05" db="EMBL/GenBank/DDBJ databases">
        <title>Novel Listeriaceae from food processing environments.</title>
        <authorList>
            <person name="den Bakker H.C."/>
        </authorList>
    </citation>
    <scope>NUCLEOTIDE SEQUENCE [LARGE SCALE GENOMIC DNA]</scope>
    <source>
        <strain evidence="2 3">FSL A5-0281</strain>
    </source>
</reference>
<evidence type="ECO:0000259" key="1">
    <source>
        <dbReference type="Pfam" id="PF20282"/>
    </source>
</evidence>
<name>A0A099W414_9LIST</name>
<evidence type="ECO:0000313" key="3">
    <source>
        <dbReference type="Proteomes" id="UP000029844"/>
    </source>
</evidence>
<evidence type="ECO:0000313" key="2">
    <source>
        <dbReference type="EMBL" id="KGL40494.1"/>
    </source>
</evidence>
<dbReference type="Pfam" id="PF20282">
    <property type="entry name" value="CTD6"/>
    <property type="match status" value="1"/>
</dbReference>
<organism evidence="2 3">
    <name type="scientific">Listeria booriae</name>
    <dbReference type="NCBI Taxonomy" id="1552123"/>
    <lineage>
        <taxon>Bacteria</taxon>
        <taxon>Bacillati</taxon>
        <taxon>Bacillota</taxon>
        <taxon>Bacilli</taxon>
        <taxon>Bacillales</taxon>
        <taxon>Listeriaceae</taxon>
        <taxon>Listeria</taxon>
    </lineage>
</organism>
<feature type="domain" description="ABC-three component systems C-terminal" evidence="1">
    <location>
        <begin position="235"/>
        <end position="364"/>
    </location>
</feature>
<dbReference type="OrthoDB" id="3242664at2"/>